<protein>
    <recommendedName>
        <fullName evidence="2">histidine kinase</fullName>
        <ecNumber evidence="2">2.7.13.3</ecNumber>
    </recommendedName>
</protein>
<keyword evidence="7" id="KW-1133">Transmembrane helix</keyword>
<feature type="domain" description="Histidine kinase" evidence="9">
    <location>
        <begin position="442"/>
        <end position="641"/>
    </location>
</feature>
<evidence type="ECO:0000256" key="8">
    <source>
        <dbReference type="SAM" id="SignalP"/>
    </source>
</evidence>
<dbReference type="Pfam" id="PF07695">
    <property type="entry name" value="7TMR-DISM_7TM"/>
    <property type="match status" value="1"/>
</dbReference>
<evidence type="ECO:0000256" key="4">
    <source>
        <dbReference type="ARBA" id="ARBA00022679"/>
    </source>
</evidence>
<feature type="transmembrane region" description="Helical" evidence="7">
    <location>
        <begin position="187"/>
        <end position="204"/>
    </location>
</feature>
<evidence type="ECO:0000256" key="1">
    <source>
        <dbReference type="ARBA" id="ARBA00000085"/>
    </source>
</evidence>
<dbReference type="CDD" id="cd00082">
    <property type="entry name" value="HisKA"/>
    <property type="match status" value="1"/>
</dbReference>
<comment type="caution">
    <text evidence="10">The sequence shown here is derived from an EMBL/GenBank/DDBJ whole genome shotgun (WGS) entry which is preliminary data.</text>
</comment>
<keyword evidence="4" id="KW-0808">Transferase</keyword>
<organism evidence="10 11">
    <name type="scientific">Pedobacter panaciterrae</name>
    <dbReference type="NCBI Taxonomy" id="363849"/>
    <lineage>
        <taxon>Bacteria</taxon>
        <taxon>Pseudomonadati</taxon>
        <taxon>Bacteroidota</taxon>
        <taxon>Sphingobacteriia</taxon>
        <taxon>Sphingobacteriales</taxon>
        <taxon>Sphingobacteriaceae</taxon>
        <taxon>Pedobacter</taxon>
    </lineage>
</organism>
<keyword evidence="11" id="KW-1185">Reference proteome</keyword>
<feature type="chain" id="PRO_5046512935" description="histidine kinase" evidence="8">
    <location>
        <begin position="19"/>
        <end position="662"/>
    </location>
</feature>
<evidence type="ECO:0000256" key="7">
    <source>
        <dbReference type="SAM" id="Phobius"/>
    </source>
</evidence>
<gene>
    <name evidence="10" type="ORF">WAE58_07365</name>
</gene>
<dbReference type="Proteomes" id="UP001378956">
    <property type="component" value="Unassembled WGS sequence"/>
</dbReference>
<dbReference type="Pfam" id="PF00512">
    <property type="entry name" value="HisKA"/>
    <property type="match status" value="1"/>
</dbReference>
<dbReference type="InterPro" id="IPR011623">
    <property type="entry name" value="7TMR_DISM_rcpt_extracell_dom1"/>
</dbReference>
<dbReference type="InterPro" id="IPR050351">
    <property type="entry name" value="BphY/WalK/GraS-like"/>
</dbReference>
<feature type="transmembrane region" description="Helical" evidence="7">
    <location>
        <begin position="211"/>
        <end position="229"/>
    </location>
</feature>
<evidence type="ECO:0000256" key="3">
    <source>
        <dbReference type="ARBA" id="ARBA00022553"/>
    </source>
</evidence>
<evidence type="ECO:0000259" key="9">
    <source>
        <dbReference type="PROSITE" id="PS50109"/>
    </source>
</evidence>
<feature type="transmembrane region" description="Helical" evidence="7">
    <location>
        <begin position="334"/>
        <end position="356"/>
    </location>
</feature>
<evidence type="ECO:0000256" key="5">
    <source>
        <dbReference type="ARBA" id="ARBA00022777"/>
    </source>
</evidence>
<dbReference type="SUPFAM" id="SSF55874">
    <property type="entry name" value="ATPase domain of HSP90 chaperone/DNA topoisomerase II/histidine kinase"/>
    <property type="match status" value="1"/>
</dbReference>
<dbReference type="InterPro" id="IPR003661">
    <property type="entry name" value="HisK_dim/P_dom"/>
</dbReference>
<keyword evidence="5 10" id="KW-0418">Kinase</keyword>
<evidence type="ECO:0000256" key="6">
    <source>
        <dbReference type="ARBA" id="ARBA00023012"/>
    </source>
</evidence>
<dbReference type="InterPro" id="IPR036097">
    <property type="entry name" value="HisK_dim/P_sf"/>
</dbReference>
<dbReference type="PROSITE" id="PS50109">
    <property type="entry name" value="HIS_KIN"/>
    <property type="match status" value="1"/>
</dbReference>
<dbReference type="InterPro" id="IPR011622">
    <property type="entry name" value="7TMR_DISM_rcpt_extracell_dom2"/>
</dbReference>
<evidence type="ECO:0000256" key="2">
    <source>
        <dbReference type="ARBA" id="ARBA00012438"/>
    </source>
</evidence>
<keyword evidence="7" id="KW-0812">Transmembrane</keyword>
<dbReference type="GO" id="GO:0016301">
    <property type="term" value="F:kinase activity"/>
    <property type="evidence" value="ECO:0007669"/>
    <property type="project" value="UniProtKB-KW"/>
</dbReference>
<dbReference type="Gene3D" id="3.30.565.10">
    <property type="entry name" value="Histidine kinase-like ATPase, C-terminal domain"/>
    <property type="match status" value="1"/>
</dbReference>
<feature type="transmembrane region" description="Helical" evidence="7">
    <location>
        <begin position="279"/>
        <end position="298"/>
    </location>
</feature>
<keyword evidence="7" id="KW-0472">Membrane</keyword>
<keyword evidence="3" id="KW-0597">Phosphoprotein</keyword>
<dbReference type="InterPro" id="IPR005467">
    <property type="entry name" value="His_kinase_dom"/>
</dbReference>
<comment type="catalytic activity">
    <reaction evidence="1">
        <text>ATP + protein L-histidine = ADP + protein N-phospho-L-histidine.</text>
        <dbReference type="EC" id="2.7.13.3"/>
    </reaction>
</comment>
<reference evidence="10 11" key="1">
    <citation type="submission" date="2024-03" db="EMBL/GenBank/DDBJ databases">
        <title>Sequence of Lycoming College Course Isolates.</title>
        <authorList>
            <person name="Plotts O."/>
            <person name="Newman J."/>
        </authorList>
    </citation>
    <scope>NUCLEOTIDE SEQUENCE [LARGE SCALE GENOMIC DNA]</scope>
    <source>
        <strain evidence="10 11">CJB-3</strain>
    </source>
</reference>
<dbReference type="CDD" id="cd00075">
    <property type="entry name" value="HATPase"/>
    <property type="match status" value="1"/>
</dbReference>
<evidence type="ECO:0000313" key="10">
    <source>
        <dbReference type="EMBL" id="MEJ2902237.1"/>
    </source>
</evidence>
<name>A0ABU8NL63_9SPHI</name>
<dbReference type="EMBL" id="JBBEUB010000002">
    <property type="protein sequence ID" value="MEJ2902237.1"/>
    <property type="molecule type" value="Genomic_DNA"/>
</dbReference>
<proteinExistence type="predicted"/>
<feature type="signal peptide" evidence="8">
    <location>
        <begin position="1"/>
        <end position="18"/>
    </location>
</feature>
<feature type="transmembrane region" description="Helical" evidence="7">
    <location>
        <begin position="249"/>
        <end position="267"/>
    </location>
</feature>
<dbReference type="Gene3D" id="1.10.287.130">
    <property type="match status" value="1"/>
</dbReference>
<dbReference type="SMART" id="SM00388">
    <property type="entry name" value="HisKA"/>
    <property type="match status" value="1"/>
</dbReference>
<dbReference type="PANTHER" id="PTHR45453">
    <property type="entry name" value="PHOSPHATE REGULON SENSOR PROTEIN PHOR"/>
    <property type="match status" value="1"/>
</dbReference>
<sequence>MRFFTVILLLSLSLSSNATEYVIKLDQQDYTNIGKKLVYLEDATGKLNFKDVKDLYRAGKFKSSKESILNFGNSKSAFWIKIVYQNNTGSGSFLVVDVPNLEFVDCYIIGSNGNLQVINSGSLSKETKGVIANNNYIFSLPETAGAEDLNEVYLRVKTNNFMLVPIKLATHEAYIAGSSFKEHIESIYIGVLITLFLFNIFLYISLHEKMYLFYGLYLLAGFVYLVLYLRGYGYLFGYDFRTTIYKYPHFFLALSSMSGILFSWKFLNLQVLIPRIKPVYYIMMGFGFALMTVSLLGYKSVAASMIQYTALFISVGLAIAGIMSLRKGHRPAKFYIIAWLFRVTGVILVNLNLFGVLELRDYTFQIFPIATTIEMLLLAFALGDRYSILINNEREARESLMKLVQTQNQRLEYVVEERTIKLSETIVELESSNRVKDKLFSIIAHDLRTPFNSLISIFSLKDMGMLNFEELKMLLNANRKNIDQMRLTLDNLLFWAKDQMKQVSVQFTEFDLKKLSEVLMLVYEPIALSKNITLELNANDESTVYADENQVRLVLRNLIDNAVKFSPEDNKISINLVRQAKGLRVAVHNVVLNPIAAKNAIESGEDDKRQMHTIGTANESGTGLGLQLCREYMKANGSQLQQRIVGNEVELYFILTGSSPAA</sequence>
<dbReference type="PANTHER" id="PTHR45453:SF1">
    <property type="entry name" value="PHOSPHATE REGULON SENSOR PROTEIN PHOR"/>
    <property type="match status" value="1"/>
</dbReference>
<evidence type="ECO:0000313" key="11">
    <source>
        <dbReference type="Proteomes" id="UP001378956"/>
    </source>
</evidence>
<keyword evidence="8" id="KW-0732">Signal</keyword>
<dbReference type="InterPro" id="IPR003594">
    <property type="entry name" value="HATPase_dom"/>
</dbReference>
<dbReference type="SMART" id="SM00387">
    <property type="entry name" value="HATPase_c"/>
    <property type="match status" value="1"/>
</dbReference>
<accession>A0ABU8NL63</accession>
<dbReference type="RefSeq" id="WP_337715989.1">
    <property type="nucleotide sequence ID" value="NZ_JBBEUB010000002.1"/>
</dbReference>
<dbReference type="SUPFAM" id="SSF47384">
    <property type="entry name" value="Homodimeric domain of signal transducing histidine kinase"/>
    <property type="match status" value="1"/>
</dbReference>
<dbReference type="Pfam" id="PF02518">
    <property type="entry name" value="HATPase_c"/>
    <property type="match status" value="1"/>
</dbReference>
<feature type="transmembrane region" description="Helical" evidence="7">
    <location>
        <begin position="304"/>
        <end position="322"/>
    </location>
</feature>
<dbReference type="InterPro" id="IPR036890">
    <property type="entry name" value="HATPase_C_sf"/>
</dbReference>
<dbReference type="Gene3D" id="2.60.40.2380">
    <property type="match status" value="1"/>
</dbReference>
<dbReference type="EC" id="2.7.13.3" evidence="2"/>
<dbReference type="Pfam" id="PF07696">
    <property type="entry name" value="7TMR-DISMED2"/>
    <property type="match status" value="1"/>
</dbReference>
<keyword evidence="6" id="KW-0902">Two-component regulatory system</keyword>